<dbReference type="EMBL" id="FNAV01000014">
    <property type="protein sequence ID" value="SDF17982.1"/>
    <property type="molecule type" value="Genomic_DNA"/>
</dbReference>
<feature type="domain" description="DUF1468" evidence="2">
    <location>
        <begin position="7"/>
        <end position="149"/>
    </location>
</feature>
<evidence type="ECO:0000313" key="3">
    <source>
        <dbReference type="EMBL" id="SDF17982.1"/>
    </source>
</evidence>
<dbReference type="STRING" id="282683.SAMN04488105_1143"/>
<dbReference type="Pfam" id="PF07331">
    <property type="entry name" value="TctB"/>
    <property type="match status" value="1"/>
</dbReference>
<keyword evidence="1" id="KW-1133">Transmembrane helix</keyword>
<feature type="transmembrane region" description="Helical" evidence="1">
    <location>
        <begin position="126"/>
        <end position="144"/>
    </location>
</feature>
<feature type="transmembrane region" description="Helical" evidence="1">
    <location>
        <begin position="38"/>
        <end position="59"/>
    </location>
</feature>
<organism evidence="3 4">
    <name type="scientific">Salipiger thiooxidans</name>
    <dbReference type="NCBI Taxonomy" id="282683"/>
    <lineage>
        <taxon>Bacteria</taxon>
        <taxon>Pseudomonadati</taxon>
        <taxon>Pseudomonadota</taxon>
        <taxon>Alphaproteobacteria</taxon>
        <taxon>Rhodobacterales</taxon>
        <taxon>Roseobacteraceae</taxon>
        <taxon>Salipiger</taxon>
    </lineage>
</organism>
<evidence type="ECO:0000256" key="1">
    <source>
        <dbReference type="SAM" id="Phobius"/>
    </source>
</evidence>
<evidence type="ECO:0000259" key="2">
    <source>
        <dbReference type="Pfam" id="PF07331"/>
    </source>
</evidence>
<feature type="transmembrane region" description="Helical" evidence="1">
    <location>
        <begin position="7"/>
        <end position="26"/>
    </location>
</feature>
<proteinExistence type="predicted"/>
<dbReference type="RefSeq" id="WP_089962322.1">
    <property type="nucleotide sequence ID" value="NZ_FNAV01000014.1"/>
</dbReference>
<dbReference type="AlphaFoldDB" id="A0A1G7IZ18"/>
<feature type="transmembrane region" description="Helical" evidence="1">
    <location>
        <begin position="80"/>
        <end position="97"/>
    </location>
</feature>
<protein>
    <submittedName>
        <fullName evidence="3">Putative tricarboxylic transport membrane protein</fullName>
    </submittedName>
</protein>
<reference evidence="4" key="1">
    <citation type="submission" date="2016-10" db="EMBL/GenBank/DDBJ databases">
        <authorList>
            <person name="Varghese N."/>
            <person name="Submissions S."/>
        </authorList>
    </citation>
    <scope>NUCLEOTIDE SEQUENCE [LARGE SCALE GENOMIC DNA]</scope>
    <source>
        <strain evidence="4">DSM 10146</strain>
    </source>
</reference>
<accession>A0A1G7IZ18</accession>
<keyword evidence="1" id="KW-0472">Membrane</keyword>
<evidence type="ECO:0000313" key="4">
    <source>
        <dbReference type="Proteomes" id="UP000198994"/>
    </source>
</evidence>
<keyword evidence="1" id="KW-0812">Transmembrane</keyword>
<dbReference type="InterPro" id="IPR009936">
    <property type="entry name" value="DUF1468"/>
</dbReference>
<dbReference type="Proteomes" id="UP000198994">
    <property type="component" value="Unassembled WGS sequence"/>
</dbReference>
<dbReference type="OrthoDB" id="8907787at2"/>
<keyword evidence="4" id="KW-1185">Reference proteome</keyword>
<name>A0A1G7IZ18_9RHOB</name>
<gene>
    <name evidence="3" type="ORF">SAMN04488105_1143</name>
</gene>
<sequence length="157" mass="16456">MQIHDTAIGALLALLGVAVIWHVGSFPQVAGQSYGPDLFPRLTGIGLVIFGGGLVLRGVRTAEGAPKLLTMPDAVTLRRGTLAALYILASVFAIVLFGETVGIQILVFVILLVGLLAAFRRPVMSLALAVGLTVAFDLIFRMLLRVPVPSGLLTGVL</sequence>
<feature type="transmembrane region" description="Helical" evidence="1">
    <location>
        <begin position="103"/>
        <end position="119"/>
    </location>
</feature>